<dbReference type="AlphaFoldDB" id="A0A0R1TSH2"/>
<protein>
    <submittedName>
        <fullName evidence="1">Uncharacterized protein</fullName>
    </submittedName>
</protein>
<dbReference type="GO" id="GO:0008237">
    <property type="term" value="F:metallopeptidase activity"/>
    <property type="evidence" value="ECO:0007669"/>
    <property type="project" value="InterPro"/>
</dbReference>
<dbReference type="EMBL" id="AZFH01000010">
    <property type="protein sequence ID" value="KRL84317.1"/>
    <property type="molecule type" value="Genomic_DNA"/>
</dbReference>
<dbReference type="RefSeq" id="WP_056986671.1">
    <property type="nucleotide sequence ID" value="NZ_AZFH01000010.1"/>
</dbReference>
<comment type="caution">
    <text evidence="1">The sequence shown here is derived from an EMBL/GenBank/DDBJ whole genome shotgun (WGS) entry which is preliminary data.</text>
</comment>
<accession>A0A0R1TSH2</accession>
<dbReference type="PATRIC" id="fig|1423740.3.peg.258"/>
<dbReference type="STRING" id="1423740.FC36_GL000240"/>
<name>A0A0R1TSH2_9LACO</name>
<dbReference type="Proteomes" id="UP000051048">
    <property type="component" value="Unassembled WGS sequence"/>
</dbReference>
<gene>
    <name evidence="1" type="ORF">FC36_GL000240</name>
</gene>
<dbReference type="InterPro" id="IPR024079">
    <property type="entry name" value="MetalloPept_cat_dom_sf"/>
</dbReference>
<proteinExistence type="predicted"/>
<sequence length="585" mass="68745">MFTSLFKKKSNTPGKTKTKPTLKFKVNDDLHARFRKIANYINKTTDLENININDVIKTMLIDIDCLFGYERIEFAPSLTEDEVFDKLQRIYNNEKDIDKIGTLMPARIHYTDNKKKSNLVVIKFLDQEKIVKLDAPYHYRSMPDISIFTFSRAEYGYTQIIKDISNVYFQEERTELETKEFKDLLDNISNKIFSKQKSYFRFYEISRNDLELEELYKKYLNGEIKANYDDPQNIAIKVEENGVHYNYKLAYLKKVQVRNDIIRFCEQYTTLVYGAALQQRYESDLDKLTHARAWEDKKQVNLKTQNAAKNDRLNKYFAKLEFDNDVDLEKLPTFSKEVSSLMEYVLPSTSNIPTLRLRKLGNYRALGMYVNLLNNLVIDFRDNQDYKDTPTLSGIGIQSFIHEYGHYLDYQLNPEEQQSSTLEFRDILIKYTDKMKNLASSNQLGNQTTSEQLTAQQLVELPYVLKHFDYYITPTEVFARAFEIYMDRLGLKTSVIKPHQDYVEKLVYAQYKGLEKEIENYFDNLFPSLREAVKDYDEKHISNKQAKPSPTIPLISAAEREKLMADYPDLVEEQHGDVIELTLAI</sequence>
<reference evidence="1 2" key="1">
    <citation type="journal article" date="2015" name="Genome Announc.">
        <title>Expanding the biotechnology potential of lactobacilli through comparative genomics of 213 strains and associated genera.</title>
        <authorList>
            <person name="Sun Z."/>
            <person name="Harris H.M."/>
            <person name="McCann A."/>
            <person name="Guo C."/>
            <person name="Argimon S."/>
            <person name="Zhang W."/>
            <person name="Yang X."/>
            <person name="Jeffery I.B."/>
            <person name="Cooney J.C."/>
            <person name="Kagawa T.F."/>
            <person name="Liu W."/>
            <person name="Song Y."/>
            <person name="Salvetti E."/>
            <person name="Wrobel A."/>
            <person name="Rasinkangas P."/>
            <person name="Parkhill J."/>
            <person name="Rea M.C."/>
            <person name="O'Sullivan O."/>
            <person name="Ritari J."/>
            <person name="Douillard F.P."/>
            <person name="Paul Ross R."/>
            <person name="Yang R."/>
            <person name="Briner A.E."/>
            <person name="Felis G.E."/>
            <person name="de Vos W.M."/>
            <person name="Barrangou R."/>
            <person name="Klaenhammer T.R."/>
            <person name="Caufield P.W."/>
            <person name="Cui Y."/>
            <person name="Zhang H."/>
            <person name="O'Toole P.W."/>
        </authorList>
    </citation>
    <scope>NUCLEOTIDE SEQUENCE [LARGE SCALE GENOMIC DNA]</scope>
    <source>
        <strain evidence="1 2">DSM 15833</strain>
    </source>
</reference>
<evidence type="ECO:0000313" key="2">
    <source>
        <dbReference type="Proteomes" id="UP000051048"/>
    </source>
</evidence>
<organism evidence="1 2">
    <name type="scientific">Ligilactobacillus equi DSM 15833 = JCM 10991</name>
    <dbReference type="NCBI Taxonomy" id="1423740"/>
    <lineage>
        <taxon>Bacteria</taxon>
        <taxon>Bacillati</taxon>
        <taxon>Bacillota</taxon>
        <taxon>Bacilli</taxon>
        <taxon>Lactobacillales</taxon>
        <taxon>Lactobacillaceae</taxon>
        <taxon>Ligilactobacillus</taxon>
    </lineage>
</organism>
<dbReference type="Gene3D" id="3.40.390.10">
    <property type="entry name" value="Collagenase (Catalytic Domain)"/>
    <property type="match status" value="1"/>
</dbReference>
<evidence type="ECO:0000313" key="1">
    <source>
        <dbReference type="EMBL" id="KRL84317.1"/>
    </source>
</evidence>
<dbReference type="OrthoDB" id="2010129at2"/>